<feature type="region of interest" description="Disordered" evidence="1">
    <location>
        <begin position="181"/>
        <end position="212"/>
    </location>
</feature>
<keyword evidence="3" id="KW-1185">Reference proteome</keyword>
<dbReference type="Proteomes" id="UP001221757">
    <property type="component" value="Unassembled WGS sequence"/>
</dbReference>
<sequence>MRLRGRPGATTSTQTPKSPKSAKALEILHPPDVPRRQTSRPEAPQDDAPTEDSGQRRRVQAKEVITDDESHLRFYFRPHHGSMKTRAHGHAPTHDKDHDRPTRRPNENSAHGHGNGTPTSTTHEYGPAYIIKTREHGLDFDRHGYDTSTDIARLERGAEYPVDTAHHGPRRRYCPRLTRSTEPMAPTTLRPRMKPSPSSSGRARNTTHQRRGLKCERHVLLRAGAGALGLRGRGKEKPAHFLRGTRERSTRLCRAADGRRARRFDRASMRRSGYEGGCTPTASRARTMRRVFAGLPARAACGRKSEEVKCKEKGVYLLLAS</sequence>
<feature type="compositionally biased region" description="Low complexity" evidence="1">
    <location>
        <begin position="9"/>
        <end position="22"/>
    </location>
</feature>
<name>A0AAD7G8K0_MYCRO</name>
<reference evidence="2" key="1">
    <citation type="submission" date="2023-03" db="EMBL/GenBank/DDBJ databases">
        <title>Massive genome expansion in bonnet fungi (Mycena s.s.) driven by repeated elements and novel gene families across ecological guilds.</title>
        <authorList>
            <consortium name="Lawrence Berkeley National Laboratory"/>
            <person name="Harder C.B."/>
            <person name="Miyauchi S."/>
            <person name="Viragh M."/>
            <person name="Kuo A."/>
            <person name="Thoen E."/>
            <person name="Andreopoulos B."/>
            <person name="Lu D."/>
            <person name="Skrede I."/>
            <person name="Drula E."/>
            <person name="Henrissat B."/>
            <person name="Morin E."/>
            <person name="Kohler A."/>
            <person name="Barry K."/>
            <person name="LaButti K."/>
            <person name="Morin E."/>
            <person name="Salamov A."/>
            <person name="Lipzen A."/>
            <person name="Mereny Z."/>
            <person name="Hegedus B."/>
            <person name="Baldrian P."/>
            <person name="Stursova M."/>
            <person name="Weitz H."/>
            <person name="Taylor A."/>
            <person name="Grigoriev I.V."/>
            <person name="Nagy L.G."/>
            <person name="Martin F."/>
            <person name="Kauserud H."/>
        </authorList>
    </citation>
    <scope>NUCLEOTIDE SEQUENCE</scope>
    <source>
        <strain evidence="2">CBHHK067</strain>
    </source>
</reference>
<feature type="compositionally biased region" description="Basic residues" evidence="1">
    <location>
        <begin position="74"/>
        <end position="91"/>
    </location>
</feature>
<protein>
    <submittedName>
        <fullName evidence="2">Uncharacterized protein</fullName>
    </submittedName>
</protein>
<evidence type="ECO:0000313" key="3">
    <source>
        <dbReference type="Proteomes" id="UP001221757"/>
    </source>
</evidence>
<feature type="compositionally biased region" description="Basic and acidic residues" evidence="1">
    <location>
        <begin position="60"/>
        <end position="72"/>
    </location>
</feature>
<gene>
    <name evidence="2" type="ORF">B0H17DRAFT_1236011</name>
</gene>
<proteinExistence type="predicted"/>
<dbReference type="AlphaFoldDB" id="A0AAD7G8K0"/>
<evidence type="ECO:0000256" key="1">
    <source>
        <dbReference type="SAM" id="MobiDB-lite"/>
    </source>
</evidence>
<organism evidence="2 3">
    <name type="scientific">Mycena rosella</name>
    <name type="common">Pink bonnet</name>
    <name type="synonym">Agaricus rosellus</name>
    <dbReference type="NCBI Taxonomy" id="1033263"/>
    <lineage>
        <taxon>Eukaryota</taxon>
        <taxon>Fungi</taxon>
        <taxon>Dikarya</taxon>
        <taxon>Basidiomycota</taxon>
        <taxon>Agaricomycotina</taxon>
        <taxon>Agaricomycetes</taxon>
        <taxon>Agaricomycetidae</taxon>
        <taxon>Agaricales</taxon>
        <taxon>Marasmiineae</taxon>
        <taxon>Mycenaceae</taxon>
        <taxon>Mycena</taxon>
    </lineage>
</organism>
<dbReference type="EMBL" id="JARKIE010000135">
    <property type="protein sequence ID" value="KAJ7678377.1"/>
    <property type="molecule type" value="Genomic_DNA"/>
</dbReference>
<feature type="region of interest" description="Disordered" evidence="1">
    <location>
        <begin position="1"/>
        <end position="124"/>
    </location>
</feature>
<comment type="caution">
    <text evidence="2">The sequence shown here is derived from an EMBL/GenBank/DDBJ whole genome shotgun (WGS) entry which is preliminary data.</text>
</comment>
<feature type="compositionally biased region" description="Basic and acidic residues" evidence="1">
    <location>
        <begin position="92"/>
        <end position="106"/>
    </location>
</feature>
<accession>A0AAD7G8K0</accession>
<evidence type="ECO:0000313" key="2">
    <source>
        <dbReference type="EMBL" id="KAJ7678377.1"/>
    </source>
</evidence>